<dbReference type="STRING" id="743722.Sph21_3491"/>
<dbReference type="HOGENOM" id="CLU_3012000_0_0_10"/>
<dbReference type="PATRIC" id="fig|743722.3.peg.3730"/>
<name>F4C2F1_SPHS2</name>
<organism evidence="1">
    <name type="scientific">Sphingobacterium sp. (strain 21)</name>
    <dbReference type="NCBI Taxonomy" id="743722"/>
    <lineage>
        <taxon>Bacteria</taxon>
        <taxon>Pseudomonadati</taxon>
        <taxon>Bacteroidota</taxon>
        <taxon>Sphingobacteriia</taxon>
        <taxon>Sphingobacteriales</taxon>
        <taxon>Sphingobacteriaceae</taxon>
        <taxon>Sphingobacterium</taxon>
    </lineage>
</organism>
<protein>
    <submittedName>
        <fullName evidence="1">Uncharacterized protein</fullName>
    </submittedName>
</protein>
<sequence>MKLTIIIIFLALAAKACEEPDIQPEKVGPPRLDRVDTARKNKPDTIKLFIPSFNKP</sequence>
<proteinExistence type="predicted"/>
<accession>F4C2F1</accession>
<dbReference type="EMBL" id="CP002584">
    <property type="protein sequence ID" value="ADZ80029.1"/>
    <property type="molecule type" value="Genomic_DNA"/>
</dbReference>
<reference evidence="1" key="1">
    <citation type="submission" date="2011-03" db="EMBL/GenBank/DDBJ databases">
        <title>Complete sequence of Sphingobacterium sp. 21.</title>
        <authorList>
            <consortium name="US DOE Joint Genome Institute"/>
            <person name="Lucas S."/>
            <person name="Copeland A."/>
            <person name="Lapidus A."/>
            <person name="Cheng J.-F."/>
            <person name="Goodwin L."/>
            <person name="Pitluck S."/>
            <person name="Davenport K."/>
            <person name="Detter J.C."/>
            <person name="Han C."/>
            <person name="Tapia R."/>
            <person name="Land M."/>
            <person name="Hauser L."/>
            <person name="Kyrpides N."/>
            <person name="Ivanova N."/>
            <person name="Ovchinnikova G."/>
            <person name="Pagani I."/>
            <person name="Siebers A.K."/>
            <person name="Allgaier M."/>
            <person name="Thelen M.P."/>
            <person name="Hugenholtz P."/>
            <person name="Woyke T."/>
        </authorList>
    </citation>
    <scope>NUCLEOTIDE SEQUENCE</scope>
    <source>
        <strain evidence="1">21</strain>
    </source>
</reference>
<dbReference type="KEGG" id="shg:Sph21_3491"/>
<dbReference type="AlphaFoldDB" id="F4C2F1"/>
<gene>
    <name evidence="1" type="ordered locus">Sph21_3491</name>
</gene>
<evidence type="ECO:0000313" key="1">
    <source>
        <dbReference type="EMBL" id="ADZ80029.1"/>
    </source>
</evidence>